<dbReference type="GeneID" id="10533735"/>
<dbReference type="HOGENOM" id="CLU_004591_1_1_1"/>
<protein>
    <submittedName>
        <fullName evidence="2">Uncharacterized protein</fullName>
    </submittedName>
</protein>
<dbReference type="AlphaFoldDB" id="E3JVU3"/>
<keyword evidence="3" id="KW-1185">Reference proteome</keyword>
<dbReference type="PANTHER" id="PTHR31912:SF34">
    <property type="entry name" value="NOTOCHORD-RELATED PROTEIN"/>
    <property type="match status" value="1"/>
</dbReference>
<gene>
    <name evidence="2" type="ORF">PGTG_02609</name>
</gene>
<sequence length="1087" mass="124881">MNKRSKESHKKRESHKIKVKVFQSLCAGNSIHPEISRETQPNSIVAMQDTIEGSVVLDEIEVPASPGLEETLEAIHQVDQGNGYESEVKEEGINWDHWLSYEMEHAAGDLSLDHSTDGEEICSDHEAIDGDEWFPFKSKLEMLGSLLIGYTRHLLSREMYDRTRSIFSIWPLKIPAWSTIRRAQERIRKHLDMKISMELSNPLVAPFLDFYPEDSKGLDIYKLSQSQKWLASLPRELRTPMCINNTKHFYIYEPLEMYSKEIVIPIFIYTISSELHAKCLIPHQEHNTPSSTKFYIPENLSFDDPNLKVIAVKNFEKTYLEIERNGQKLSSLCGNQLYETNNIDRRIKKITLPSPWRIKAGGKIIRHIPISLYADDTSGNLSKRWNKHISFYFTLSGLEPHLSNQEFNCHFLSTSNRAGTLEVAEQIVTEMNDIATNGFTAFDVSISQPVFVMSTILFFLADSPMHAEITNTPCPSAALNPCRFCTLSVSKRVEKNTKLYIQRFLEVDSNGNSAPNTLRHWDESVTRTYNLYNLTNHSTIKEFNEMSIKWGLTDSMNRKFIEHRKDKKVKKRIKKLIKEDSTRLFNSFLKLKGFDGCLDTPVEILHVFLLGVEKYLVRDFIKSLKPKQKLELNGRIQSFNTGSLNIPSLQPKYLTTHAQSLVGKEFKIFLQAAPFIFFPFMDADQRKLWHSLSLLSSYAFQTRIANMNEFQINIKKYIGAFLYYVVKSSGQWVNKPKFHMLLHLPQSILRFGPAPLFATEKFESYNGVVRNASVHTNRQSPGQDIAVKFCNFHSLRFIFSGGVLYDETTKSTSTSSPVLLNLFRTNHTIQKSMGYNPSLSNTIIRYPFHNKFASQKDNRVDPPTALKRRLPDQEFRQILDLQLNKHEAVQESSFILIEHPITHVKSIGFVNSLWKVSSNYYVHITKLSKSIIHPFYEMRQFIKTNDSSSVDSKAILATLNLQHNCFDDNCPIKKTKDTKVERQGVITQTEEVHHTDKKKFILNSASFHAPDYHREMAELVVPTIQPNEMVQAIDEGYKKWIHSASQIPIIPTLVPPPDHENEENLELEDTSSASDDSSSTDSELLDV</sequence>
<dbReference type="InParanoid" id="E3JVU3"/>
<reference evidence="3" key="2">
    <citation type="journal article" date="2011" name="Proc. Natl. Acad. Sci. U.S.A.">
        <title>Obligate biotrophy features unraveled by the genomic analysis of rust fungi.</title>
        <authorList>
            <person name="Duplessis S."/>
            <person name="Cuomo C.A."/>
            <person name="Lin Y.-C."/>
            <person name="Aerts A."/>
            <person name="Tisserant E."/>
            <person name="Veneault-Fourrey C."/>
            <person name="Joly D.L."/>
            <person name="Hacquard S."/>
            <person name="Amselem J."/>
            <person name="Cantarel B.L."/>
            <person name="Chiu R."/>
            <person name="Coutinho P.M."/>
            <person name="Feau N."/>
            <person name="Field M."/>
            <person name="Frey P."/>
            <person name="Gelhaye E."/>
            <person name="Goldberg J."/>
            <person name="Grabherr M.G."/>
            <person name="Kodira C.D."/>
            <person name="Kohler A."/>
            <person name="Kuees U."/>
            <person name="Lindquist E.A."/>
            <person name="Lucas S.M."/>
            <person name="Mago R."/>
            <person name="Mauceli E."/>
            <person name="Morin E."/>
            <person name="Murat C."/>
            <person name="Pangilinan J.L."/>
            <person name="Park R."/>
            <person name="Pearson M."/>
            <person name="Quesneville H."/>
            <person name="Rouhier N."/>
            <person name="Sakthikumar S."/>
            <person name="Salamov A.A."/>
            <person name="Schmutz J."/>
            <person name="Selles B."/>
            <person name="Shapiro H."/>
            <person name="Tanguay P."/>
            <person name="Tuskan G.A."/>
            <person name="Henrissat B."/>
            <person name="Van de Peer Y."/>
            <person name="Rouze P."/>
            <person name="Ellis J.G."/>
            <person name="Dodds P.N."/>
            <person name="Schein J.E."/>
            <person name="Zhong S."/>
            <person name="Hamelin R.C."/>
            <person name="Grigoriev I.V."/>
            <person name="Szabo L.J."/>
            <person name="Martin F."/>
        </authorList>
    </citation>
    <scope>NUCLEOTIDE SEQUENCE [LARGE SCALE GENOMIC DNA]</scope>
    <source>
        <strain evidence="3">CRL 75-36-700-3 / race SCCL</strain>
    </source>
</reference>
<dbReference type="Proteomes" id="UP000008783">
    <property type="component" value="Unassembled WGS sequence"/>
</dbReference>
<proteinExistence type="predicted"/>
<organism evidence="2 3">
    <name type="scientific">Puccinia graminis f. sp. tritici (strain CRL 75-36-700-3 / race SCCL)</name>
    <name type="common">Black stem rust fungus</name>
    <dbReference type="NCBI Taxonomy" id="418459"/>
    <lineage>
        <taxon>Eukaryota</taxon>
        <taxon>Fungi</taxon>
        <taxon>Dikarya</taxon>
        <taxon>Basidiomycota</taxon>
        <taxon>Pucciniomycotina</taxon>
        <taxon>Pucciniomycetes</taxon>
        <taxon>Pucciniales</taxon>
        <taxon>Pucciniaceae</taxon>
        <taxon>Puccinia</taxon>
    </lineage>
</organism>
<feature type="region of interest" description="Disordered" evidence="1">
    <location>
        <begin position="1051"/>
        <end position="1087"/>
    </location>
</feature>
<dbReference type="RefSeq" id="XP_003320587.2">
    <property type="nucleotide sequence ID" value="XM_003320539.2"/>
</dbReference>
<accession>E3JVU3</accession>
<feature type="compositionally biased region" description="Acidic residues" evidence="1">
    <location>
        <begin position="1060"/>
        <end position="1069"/>
    </location>
</feature>
<dbReference type="PANTHER" id="PTHR31912">
    <property type="entry name" value="IP13529P"/>
    <property type="match status" value="1"/>
</dbReference>
<evidence type="ECO:0000313" key="2">
    <source>
        <dbReference type="EMBL" id="EFP76168.2"/>
    </source>
</evidence>
<dbReference type="STRING" id="418459.E3JVU3"/>
<dbReference type="KEGG" id="pgr:PGTG_02609"/>
<evidence type="ECO:0000256" key="1">
    <source>
        <dbReference type="SAM" id="MobiDB-lite"/>
    </source>
</evidence>
<dbReference type="OrthoDB" id="2501240at2759"/>
<name>E3JVU3_PUCGT</name>
<reference key="1">
    <citation type="submission" date="2007-01" db="EMBL/GenBank/DDBJ databases">
        <title>The Genome Sequence of Puccinia graminis f. sp. tritici Strain CRL 75-36-700-3.</title>
        <authorList>
            <consortium name="The Broad Institute Genome Sequencing Platform"/>
            <person name="Birren B."/>
            <person name="Lander E."/>
            <person name="Galagan J."/>
            <person name="Nusbaum C."/>
            <person name="Devon K."/>
            <person name="Cuomo C."/>
            <person name="Jaffe D."/>
            <person name="Butler J."/>
            <person name="Alvarez P."/>
            <person name="Gnerre S."/>
            <person name="Grabherr M."/>
            <person name="Mauceli E."/>
            <person name="Brockman W."/>
            <person name="Young S."/>
            <person name="LaButti K."/>
            <person name="Sykes S."/>
            <person name="DeCaprio D."/>
            <person name="Crawford M."/>
            <person name="Koehrsen M."/>
            <person name="Engels R."/>
            <person name="Montgomery P."/>
            <person name="Pearson M."/>
            <person name="Howarth C."/>
            <person name="Larson L."/>
            <person name="White J."/>
            <person name="Zeng Q."/>
            <person name="Kodira C."/>
            <person name="Yandava C."/>
            <person name="Alvarado L."/>
            <person name="O'Leary S."/>
            <person name="Szabo L."/>
            <person name="Dean R."/>
            <person name="Schein J."/>
        </authorList>
    </citation>
    <scope>NUCLEOTIDE SEQUENCE</scope>
    <source>
        <strain>CRL 75-36-700-3</strain>
    </source>
</reference>
<dbReference type="eggNOG" id="ENOG502SBYH">
    <property type="taxonomic scope" value="Eukaryota"/>
</dbReference>
<feature type="compositionally biased region" description="Low complexity" evidence="1">
    <location>
        <begin position="1070"/>
        <end position="1087"/>
    </location>
</feature>
<evidence type="ECO:0000313" key="3">
    <source>
        <dbReference type="Proteomes" id="UP000008783"/>
    </source>
</evidence>
<dbReference type="VEuPathDB" id="FungiDB:PGTG_02609"/>
<dbReference type="EMBL" id="DS178265">
    <property type="protein sequence ID" value="EFP76168.2"/>
    <property type="molecule type" value="Genomic_DNA"/>
</dbReference>